<reference evidence="11 12" key="1">
    <citation type="submission" date="2016-07" db="EMBL/GenBank/DDBJ databases">
        <title>Pervasive Adenine N6-methylation of Active Genes in Fungi.</title>
        <authorList>
            <consortium name="DOE Joint Genome Institute"/>
            <person name="Mondo S.J."/>
            <person name="Dannebaum R.O."/>
            <person name="Kuo R.C."/>
            <person name="Labutti K."/>
            <person name="Haridas S."/>
            <person name="Kuo A."/>
            <person name="Salamov A."/>
            <person name="Ahrendt S.R."/>
            <person name="Lipzen A."/>
            <person name="Sullivan W."/>
            <person name="Andreopoulos W.B."/>
            <person name="Clum A."/>
            <person name="Lindquist E."/>
            <person name="Daum C."/>
            <person name="Ramamoorthy G.K."/>
            <person name="Gryganskyi A."/>
            <person name="Culley D."/>
            <person name="Magnuson J.K."/>
            <person name="James T.Y."/>
            <person name="O'Malley M.A."/>
            <person name="Stajich J.E."/>
            <person name="Spatafora J.W."/>
            <person name="Visel A."/>
            <person name="Grigoriev I.V."/>
        </authorList>
    </citation>
    <scope>NUCLEOTIDE SEQUENCE [LARGE SCALE GENOMIC DNA]</scope>
    <source>
        <strain evidence="11 12">12-1054</strain>
    </source>
</reference>
<keyword evidence="5 9" id="KW-1133">Transmembrane helix</keyword>
<dbReference type="Gene3D" id="1.20.1250.20">
    <property type="entry name" value="MFS general substrate transporter like domains"/>
    <property type="match status" value="1"/>
</dbReference>
<evidence type="ECO:0000256" key="5">
    <source>
        <dbReference type="ARBA" id="ARBA00022989"/>
    </source>
</evidence>
<organism evidence="11 12">
    <name type="scientific">Protomyces lactucae-debilis</name>
    <dbReference type="NCBI Taxonomy" id="2754530"/>
    <lineage>
        <taxon>Eukaryota</taxon>
        <taxon>Fungi</taxon>
        <taxon>Dikarya</taxon>
        <taxon>Ascomycota</taxon>
        <taxon>Taphrinomycotina</taxon>
        <taxon>Taphrinomycetes</taxon>
        <taxon>Taphrinales</taxon>
        <taxon>Protomycetaceae</taxon>
        <taxon>Protomyces</taxon>
    </lineage>
</organism>
<dbReference type="InterPro" id="IPR020846">
    <property type="entry name" value="MFS_dom"/>
</dbReference>
<evidence type="ECO:0000256" key="6">
    <source>
        <dbReference type="ARBA" id="ARBA00023136"/>
    </source>
</evidence>
<evidence type="ECO:0000313" key="11">
    <source>
        <dbReference type="EMBL" id="ORY74340.1"/>
    </source>
</evidence>
<dbReference type="GO" id="GO:0005886">
    <property type="term" value="C:plasma membrane"/>
    <property type="evidence" value="ECO:0007669"/>
    <property type="project" value="UniProtKB-ARBA"/>
</dbReference>
<dbReference type="RefSeq" id="XP_040721989.1">
    <property type="nucleotide sequence ID" value="XM_040870233.1"/>
</dbReference>
<evidence type="ECO:0000256" key="2">
    <source>
        <dbReference type="ARBA" id="ARBA00010992"/>
    </source>
</evidence>
<evidence type="ECO:0000256" key="3">
    <source>
        <dbReference type="ARBA" id="ARBA00022448"/>
    </source>
</evidence>
<dbReference type="Proteomes" id="UP000193685">
    <property type="component" value="Unassembled WGS sequence"/>
</dbReference>
<dbReference type="Pfam" id="PF00083">
    <property type="entry name" value="Sugar_tr"/>
    <property type="match status" value="1"/>
</dbReference>
<name>A0A1Y2ERX6_PROLT</name>
<evidence type="ECO:0000256" key="1">
    <source>
        <dbReference type="ARBA" id="ARBA00004141"/>
    </source>
</evidence>
<feature type="transmembrane region" description="Helical" evidence="9">
    <location>
        <begin position="73"/>
        <end position="104"/>
    </location>
</feature>
<dbReference type="InterPro" id="IPR003663">
    <property type="entry name" value="Sugar/inositol_transpt"/>
</dbReference>
<dbReference type="PROSITE" id="PS00216">
    <property type="entry name" value="SUGAR_TRANSPORT_1"/>
    <property type="match status" value="1"/>
</dbReference>
<dbReference type="AlphaFoldDB" id="A0A1Y2ERX6"/>
<comment type="caution">
    <text evidence="11">The sequence shown here is derived from an EMBL/GenBank/DDBJ whole genome shotgun (WGS) entry which is preliminary data.</text>
</comment>
<gene>
    <name evidence="11" type="ORF">BCR37DRAFT_384454</name>
</gene>
<dbReference type="InterPro" id="IPR050360">
    <property type="entry name" value="MFS_Sugar_Transporters"/>
</dbReference>
<dbReference type="PANTHER" id="PTHR48022:SF14">
    <property type="entry name" value="MAJOR FACILITATOR SUPERFAMILY (MFS) PROFILE DOMAIN-CONTAINING PROTEIN-RELATED"/>
    <property type="match status" value="1"/>
</dbReference>
<dbReference type="GO" id="GO:0005351">
    <property type="term" value="F:carbohydrate:proton symporter activity"/>
    <property type="evidence" value="ECO:0007669"/>
    <property type="project" value="TreeGrafter"/>
</dbReference>
<dbReference type="STRING" id="56484.A0A1Y2ERX6"/>
<dbReference type="NCBIfam" id="TIGR00879">
    <property type="entry name" value="SP"/>
    <property type="match status" value="1"/>
</dbReference>
<dbReference type="PANTHER" id="PTHR48022">
    <property type="entry name" value="PLASTIDIC GLUCOSE TRANSPORTER 4"/>
    <property type="match status" value="1"/>
</dbReference>
<dbReference type="InterPro" id="IPR005828">
    <property type="entry name" value="MFS_sugar_transport-like"/>
</dbReference>
<dbReference type="GeneID" id="63786832"/>
<dbReference type="InterPro" id="IPR005829">
    <property type="entry name" value="Sugar_transporter_CS"/>
</dbReference>
<dbReference type="EMBL" id="MCFI01000030">
    <property type="protein sequence ID" value="ORY74340.1"/>
    <property type="molecule type" value="Genomic_DNA"/>
</dbReference>
<feature type="transmembrane region" description="Helical" evidence="9">
    <location>
        <begin position="124"/>
        <end position="145"/>
    </location>
</feature>
<protein>
    <submittedName>
        <fullName evidence="11">Putative MFS monosaccharide transporter</fullName>
    </submittedName>
</protein>
<keyword evidence="12" id="KW-1185">Reference proteome</keyword>
<keyword evidence="6 9" id="KW-0472">Membrane</keyword>
<feature type="transmembrane region" description="Helical" evidence="9">
    <location>
        <begin position="249"/>
        <end position="268"/>
    </location>
</feature>
<feature type="transmembrane region" description="Helical" evidence="9">
    <location>
        <begin position="178"/>
        <end position="198"/>
    </location>
</feature>
<keyword evidence="3 7" id="KW-0813">Transport</keyword>
<evidence type="ECO:0000256" key="7">
    <source>
        <dbReference type="RuleBase" id="RU003346"/>
    </source>
</evidence>
<feature type="transmembrane region" description="Helical" evidence="9">
    <location>
        <begin position="354"/>
        <end position="373"/>
    </location>
</feature>
<feature type="transmembrane region" description="Helical" evidence="9">
    <location>
        <begin position="451"/>
        <end position="469"/>
    </location>
</feature>
<evidence type="ECO:0000256" key="4">
    <source>
        <dbReference type="ARBA" id="ARBA00022692"/>
    </source>
</evidence>
<dbReference type="InterPro" id="IPR036259">
    <property type="entry name" value="MFS_trans_sf"/>
</dbReference>
<dbReference type="OMA" id="EWCEIRA"/>
<evidence type="ECO:0000313" key="12">
    <source>
        <dbReference type="Proteomes" id="UP000193685"/>
    </source>
</evidence>
<dbReference type="FunFam" id="1.20.1250.20:FF:000026">
    <property type="entry name" value="MFS quinate transporter QutD"/>
    <property type="match status" value="1"/>
</dbReference>
<keyword evidence="4 9" id="KW-0812">Transmembrane</keyword>
<sequence length="581" mass="63890">MPSSSKAAYHPLSTMPNESTTTLEDQPDLKHRDPLHASNLELRKPSSLSSQPSFDTTVTYGRSGIAGIFSNKYVVLCCGLASIGGLIFGCDQGLVAIILTLPIFKKRFHEIDSAVDGHAAFNKGLLTALIELGALLGAANQGWIADKYSRRYSMLIAIVWFVIGSIIQTAAIDYAMLAAGRFLGGIAIGMLSMVAPLYMSEIAPPEIRGILLVLEEWSIVFGIVLAYWVTYGTRLLGGGLSEWTYRLPFLLQIVPAIVLGCGIIFLPFSPRWLASKGRDEESLVALCKLRQLPSDDPRVRLEWTQIRAEVAFQQETQAERHPNLQGSGKLNALRRELAMWADCFRRGYWRRSMVGMGLMFFQQMVGINALIYYGPTLFESLGLSYEMQLSMAGVMNVCQLIGVTGSIFFIDNVGRRPMLMLGSAATCASQVVVAVLVALYHDKWPANEAKAWGGVAAIFFYMVAFGLTLGPIPWAMPSEIQSSSLRAKGVALATCSNWFWNFVIGLITPPLIDGTGYGAYVFFGAFCFLCGIWVYFFVPETAGRSLEEMDKVFGDSAGTQEEERRRTILAEMVRQDGQPSV</sequence>
<evidence type="ECO:0000259" key="10">
    <source>
        <dbReference type="PROSITE" id="PS50850"/>
    </source>
</evidence>
<feature type="transmembrane region" description="Helical" evidence="9">
    <location>
        <begin position="152"/>
        <end position="172"/>
    </location>
</feature>
<comment type="subcellular location">
    <subcellularLocation>
        <location evidence="1">Membrane</location>
        <topology evidence="1">Multi-pass membrane protein</topology>
    </subcellularLocation>
</comment>
<accession>A0A1Y2ERX6</accession>
<dbReference type="SUPFAM" id="SSF103473">
    <property type="entry name" value="MFS general substrate transporter"/>
    <property type="match status" value="1"/>
</dbReference>
<feature type="domain" description="Major facilitator superfamily (MFS) profile" evidence="10">
    <location>
        <begin position="77"/>
        <end position="542"/>
    </location>
</feature>
<dbReference type="PROSITE" id="PS50850">
    <property type="entry name" value="MFS"/>
    <property type="match status" value="1"/>
</dbReference>
<dbReference type="PROSITE" id="PS00217">
    <property type="entry name" value="SUGAR_TRANSPORT_2"/>
    <property type="match status" value="1"/>
</dbReference>
<evidence type="ECO:0000256" key="8">
    <source>
        <dbReference type="SAM" id="MobiDB-lite"/>
    </source>
</evidence>
<proteinExistence type="inferred from homology"/>
<feature type="transmembrane region" description="Helical" evidence="9">
    <location>
        <begin position="490"/>
        <end position="512"/>
    </location>
</feature>
<dbReference type="OrthoDB" id="8120565at2759"/>
<comment type="similarity">
    <text evidence="2 7">Belongs to the major facilitator superfamily. Sugar transporter (TC 2.A.1.1) family.</text>
</comment>
<dbReference type="PRINTS" id="PR00171">
    <property type="entry name" value="SUGRTRNSPORT"/>
</dbReference>
<feature type="transmembrane region" description="Helical" evidence="9">
    <location>
        <begin position="210"/>
        <end position="229"/>
    </location>
</feature>
<feature type="transmembrane region" description="Helical" evidence="9">
    <location>
        <begin position="393"/>
        <end position="411"/>
    </location>
</feature>
<feature type="transmembrane region" description="Helical" evidence="9">
    <location>
        <begin position="518"/>
        <end position="538"/>
    </location>
</feature>
<feature type="compositionally biased region" description="Polar residues" evidence="8">
    <location>
        <begin position="14"/>
        <end position="24"/>
    </location>
</feature>
<feature type="transmembrane region" description="Helical" evidence="9">
    <location>
        <begin position="418"/>
        <end position="439"/>
    </location>
</feature>
<evidence type="ECO:0000256" key="9">
    <source>
        <dbReference type="SAM" id="Phobius"/>
    </source>
</evidence>
<feature type="region of interest" description="Disordered" evidence="8">
    <location>
        <begin position="1"/>
        <end position="31"/>
    </location>
</feature>